<dbReference type="InterPro" id="IPR029045">
    <property type="entry name" value="ClpP/crotonase-like_dom_sf"/>
</dbReference>
<evidence type="ECO:0000313" key="4">
    <source>
        <dbReference type="Proteomes" id="UP000177230"/>
    </source>
</evidence>
<dbReference type="PANTHER" id="PTHR11261:SF3">
    <property type="entry name" value="RETINOL-BINDING PROTEIN 3"/>
    <property type="match status" value="1"/>
</dbReference>
<dbReference type="Proteomes" id="UP000177230">
    <property type="component" value="Unassembled WGS sequence"/>
</dbReference>
<evidence type="ECO:0000256" key="1">
    <source>
        <dbReference type="SAM" id="SignalP"/>
    </source>
</evidence>
<protein>
    <recommendedName>
        <fullName evidence="2">Tail specific protease domain-containing protein</fullName>
    </recommendedName>
</protein>
<dbReference type="Pfam" id="PF03572">
    <property type="entry name" value="Peptidase_S41"/>
    <property type="match status" value="1"/>
</dbReference>
<evidence type="ECO:0000313" key="3">
    <source>
        <dbReference type="EMBL" id="OGF12075.1"/>
    </source>
</evidence>
<reference evidence="3 4" key="1">
    <citation type="journal article" date="2016" name="Nat. Commun.">
        <title>Thousands of microbial genomes shed light on interconnected biogeochemical processes in an aquifer system.</title>
        <authorList>
            <person name="Anantharaman K."/>
            <person name="Brown C.T."/>
            <person name="Hug L.A."/>
            <person name="Sharon I."/>
            <person name="Castelle C.J."/>
            <person name="Probst A.J."/>
            <person name="Thomas B.C."/>
            <person name="Singh A."/>
            <person name="Wilkins M.J."/>
            <person name="Karaoz U."/>
            <person name="Brodie E.L."/>
            <person name="Williams K.H."/>
            <person name="Hubbard S.S."/>
            <person name="Banfield J.F."/>
        </authorList>
    </citation>
    <scope>NUCLEOTIDE SEQUENCE [LARGE SCALE GENOMIC DNA]</scope>
</reference>
<dbReference type="PANTHER" id="PTHR11261">
    <property type="entry name" value="INTERPHOTORECEPTOR RETINOID-BINDING PROTEIN"/>
    <property type="match status" value="1"/>
</dbReference>
<dbReference type="InterPro" id="IPR005151">
    <property type="entry name" value="Tail-specific_protease"/>
</dbReference>
<proteinExistence type="predicted"/>
<name>A0A1F5RCA6_9BACT</name>
<feature type="domain" description="Tail specific protease" evidence="2">
    <location>
        <begin position="119"/>
        <end position="313"/>
    </location>
</feature>
<sequence>MMRKIFFPILIALIFPVLAPALPATQTAIDKAIRKSVVDSVSKLLANNYVFPDKAKAMSALLRKNLNAGTYDRLSNPEDFAARLTNDLRSVTKDRHLAVIYGPQRIAQMRCDTMDGESLPEVIRSHQRDNFGFRKVELMPGNVGYIDFRMFDNPQLPGAGAAAVSAMNFMANAQAVIFDLRRNGGGHPEMIQLISTYLFEGEAHLNDLYTRPTNLTQQYWILPWVPGPRLAKVPVYILTSDYTFSGAEEFSNNLRELKRATIVGQTTGGGAHPVDFKILNDHFVLKVSIGRAINPISKKNWEGTGVQPHVPVPADSALEVAYLMALDTLARTAPSSAERFEYDNLAAVKRAEARNLKPSSAMLDSYPGKYGIRVISADGGQLFFQRENGPKMRLVPASDRSFVIEQTGSSVSFTTGLDGRVDGFTLIRSVGDTVRCLRK</sequence>
<dbReference type="SMART" id="SM00245">
    <property type="entry name" value="TSPc"/>
    <property type="match status" value="1"/>
</dbReference>
<evidence type="ECO:0000259" key="2">
    <source>
        <dbReference type="SMART" id="SM00245"/>
    </source>
</evidence>
<dbReference type="GO" id="GO:0006508">
    <property type="term" value="P:proteolysis"/>
    <property type="evidence" value="ECO:0007669"/>
    <property type="project" value="InterPro"/>
</dbReference>
<accession>A0A1F5RCA6</accession>
<dbReference type="AlphaFoldDB" id="A0A1F5RCA6"/>
<dbReference type="GO" id="GO:0008236">
    <property type="term" value="F:serine-type peptidase activity"/>
    <property type="evidence" value="ECO:0007669"/>
    <property type="project" value="InterPro"/>
</dbReference>
<organism evidence="3 4">
    <name type="scientific">Candidatus Edwardsbacteria bacterium GWF2_54_11</name>
    <dbReference type="NCBI Taxonomy" id="1817851"/>
    <lineage>
        <taxon>Bacteria</taxon>
        <taxon>Candidatus Edwardsiibacteriota</taxon>
    </lineage>
</organism>
<dbReference type="Gene3D" id="3.90.226.10">
    <property type="entry name" value="2-enoyl-CoA Hydratase, Chain A, domain 1"/>
    <property type="match status" value="1"/>
</dbReference>
<gene>
    <name evidence="3" type="ORF">A2024_03555</name>
</gene>
<feature type="signal peptide" evidence="1">
    <location>
        <begin position="1"/>
        <end position="19"/>
    </location>
</feature>
<feature type="chain" id="PRO_5009520667" description="Tail specific protease domain-containing protein" evidence="1">
    <location>
        <begin position="20"/>
        <end position="439"/>
    </location>
</feature>
<dbReference type="SUPFAM" id="SSF52096">
    <property type="entry name" value="ClpP/crotonase"/>
    <property type="match status" value="1"/>
</dbReference>
<dbReference type="Gene3D" id="3.30.750.44">
    <property type="match status" value="1"/>
</dbReference>
<keyword evidence="1" id="KW-0732">Signal</keyword>
<dbReference type="CDD" id="cd07563">
    <property type="entry name" value="Peptidase_S41_IRBP"/>
    <property type="match status" value="1"/>
</dbReference>
<comment type="caution">
    <text evidence="3">The sequence shown here is derived from an EMBL/GenBank/DDBJ whole genome shotgun (WGS) entry which is preliminary data.</text>
</comment>
<dbReference type="EMBL" id="MFFM01000034">
    <property type="protein sequence ID" value="OGF12075.1"/>
    <property type="molecule type" value="Genomic_DNA"/>
</dbReference>
<dbReference type="Pfam" id="PF11918">
    <property type="entry name" value="Peptidase_S41_N"/>
    <property type="match status" value="1"/>
</dbReference>